<evidence type="ECO:0000256" key="9">
    <source>
        <dbReference type="ARBA" id="ARBA00057812"/>
    </source>
</evidence>
<keyword evidence="12" id="KW-1185">Reference proteome</keyword>
<keyword evidence="8 10" id="KW-0862">Zinc</keyword>
<reference evidence="11 12" key="1">
    <citation type="submission" date="2019-07" db="EMBL/GenBank/DDBJ databases">
        <title>Genome sequence of 2 isolates from Red Sea Mangroves.</title>
        <authorList>
            <person name="Sefrji F."/>
            <person name="Michoud G."/>
            <person name="Merlino G."/>
            <person name="Daffonchio D."/>
        </authorList>
    </citation>
    <scope>NUCLEOTIDE SEQUENCE [LARGE SCALE GENOMIC DNA]</scope>
    <source>
        <strain evidence="11 12">R1DC41</strain>
    </source>
</reference>
<dbReference type="CDD" id="cd07717">
    <property type="entry name" value="RNaseZ_ZiPD-like_MBL-fold"/>
    <property type="match status" value="1"/>
</dbReference>
<evidence type="ECO:0000256" key="5">
    <source>
        <dbReference type="ARBA" id="ARBA00022723"/>
    </source>
</evidence>
<dbReference type="InterPro" id="IPR013471">
    <property type="entry name" value="RNase_Z/BN"/>
</dbReference>
<dbReference type="PANTHER" id="PTHR46018">
    <property type="entry name" value="ZINC PHOSPHODIESTERASE ELAC PROTEIN 1"/>
    <property type="match status" value="1"/>
</dbReference>
<organism evidence="11 12">
    <name type="scientific">Mangrovibacillus cuniculi</name>
    <dbReference type="NCBI Taxonomy" id="2593652"/>
    <lineage>
        <taxon>Bacteria</taxon>
        <taxon>Bacillati</taxon>
        <taxon>Bacillota</taxon>
        <taxon>Bacilli</taxon>
        <taxon>Bacillales</taxon>
        <taxon>Bacillaceae</taxon>
        <taxon>Mangrovibacillus</taxon>
    </lineage>
</organism>
<dbReference type="GO" id="GO:0042802">
    <property type="term" value="F:identical protein binding"/>
    <property type="evidence" value="ECO:0007669"/>
    <property type="project" value="UniProtKB-ARBA"/>
</dbReference>
<comment type="similarity">
    <text evidence="10">Belongs to the RNase Z family.</text>
</comment>
<evidence type="ECO:0000256" key="7">
    <source>
        <dbReference type="ARBA" id="ARBA00022801"/>
    </source>
</evidence>
<dbReference type="FunFam" id="3.60.15.10:FF:000002">
    <property type="entry name" value="Ribonuclease Z"/>
    <property type="match status" value="1"/>
</dbReference>
<feature type="binding site" evidence="10">
    <location>
        <position position="63"/>
    </location>
    <ligand>
        <name>Zn(2+)</name>
        <dbReference type="ChEBI" id="CHEBI:29105"/>
        <label>1</label>
        <note>catalytic</note>
    </ligand>
</feature>
<evidence type="ECO:0000313" key="12">
    <source>
        <dbReference type="Proteomes" id="UP000593626"/>
    </source>
</evidence>
<evidence type="ECO:0000256" key="8">
    <source>
        <dbReference type="ARBA" id="ARBA00022833"/>
    </source>
</evidence>
<sequence length="304" mass="33992">MKLRFLGTGGGVPSKLRNVTSIALEMLQERKAVWLFDCGEATQHQILHTPIRPRRIEKIFITHLHGDHIYGLPGLLGSRSFQGGEGPLTVYGPVGIKRFIDTTLSVSQTHLKYPLKIVEIEQEGVIFEDEQIKVITKWLDHAIPSLGFRVEEKDRVGTLDMEKISSLGVKPGPHLKDLKLGNAIEWDGIIIDPSDVLGEPIKGRVATILGDTRVCKGSKELMINADVCVHEATFSSEQTKMAFDYFHSTTTQAASAAKEMNVKKLLLTHISSRFLPSEWKDLEKEARSIFDNSFVVSDFEEEEV</sequence>
<comment type="function">
    <text evidence="9 10">Zinc phosphodiesterase, which displays some tRNA 3'-processing endonuclease activity. Probably involved in tRNA maturation, by removing a 3'-trailer from precursor tRNA.</text>
</comment>
<keyword evidence="4 10" id="KW-0540">Nuclease</keyword>
<dbReference type="SUPFAM" id="SSF56281">
    <property type="entry name" value="Metallo-hydrolase/oxidoreductase"/>
    <property type="match status" value="1"/>
</dbReference>
<dbReference type="Pfam" id="PF23023">
    <property type="entry name" value="Anti-Pycsar_Apyc1"/>
    <property type="match status" value="1"/>
</dbReference>
<name>A0A7S8CBJ6_9BACI</name>
<comment type="subunit">
    <text evidence="1 10">Homodimer.</text>
</comment>
<gene>
    <name evidence="10 11" type="primary">rnz</name>
    <name evidence="11" type="ORF">G8O30_07305</name>
</gene>
<dbReference type="EMBL" id="CP049742">
    <property type="protein sequence ID" value="QPC46783.1"/>
    <property type="molecule type" value="Genomic_DNA"/>
</dbReference>
<feature type="binding site" evidence="10">
    <location>
        <position position="211"/>
    </location>
    <ligand>
        <name>Zn(2+)</name>
        <dbReference type="ChEBI" id="CHEBI:29105"/>
        <label>2</label>
        <note>catalytic</note>
    </ligand>
</feature>
<dbReference type="Gene3D" id="3.60.15.10">
    <property type="entry name" value="Ribonuclease Z/Hydroxyacylglutathione hydrolase-like"/>
    <property type="match status" value="1"/>
</dbReference>
<dbReference type="InterPro" id="IPR036866">
    <property type="entry name" value="RibonucZ/Hydroxyglut_hydro"/>
</dbReference>
<feature type="binding site" evidence="10">
    <location>
        <position position="269"/>
    </location>
    <ligand>
        <name>Zn(2+)</name>
        <dbReference type="ChEBI" id="CHEBI:29105"/>
        <label>2</label>
        <note>catalytic</note>
    </ligand>
</feature>
<evidence type="ECO:0000256" key="6">
    <source>
        <dbReference type="ARBA" id="ARBA00022759"/>
    </source>
</evidence>
<dbReference type="Proteomes" id="UP000593626">
    <property type="component" value="Chromosome"/>
</dbReference>
<feature type="binding site" evidence="10">
    <location>
        <position position="211"/>
    </location>
    <ligand>
        <name>Zn(2+)</name>
        <dbReference type="ChEBI" id="CHEBI:29105"/>
        <label>1</label>
        <note>catalytic</note>
    </ligand>
</feature>
<dbReference type="GO" id="GO:0042781">
    <property type="term" value="F:3'-tRNA processing endoribonuclease activity"/>
    <property type="evidence" value="ECO:0007669"/>
    <property type="project" value="UniProtKB-UniRule"/>
</dbReference>
<dbReference type="RefSeq" id="WP_239674318.1">
    <property type="nucleotide sequence ID" value="NZ_CP049742.1"/>
</dbReference>
<dbReference type="AlphaFoldDB" id="A0A7S8CBJ6"/>
<evidence type="ECO:0000256" key="4">
    <source>
        <dbReference type="ARBA" id="ARBA00022722"/>
    </source>
</evidence>
<comment type="cofactor">
    <cofactor evidence="10">
        <name>Zn(2+)</name>
        <dbReference type="ChEBI" id="CHEBI:29105"/>
    </cofactor>
    <text evidence="10">Binds 2 Zn(2+) ions.</text>
</comment>
<proteinExistence type="inferred from homology"/>
<keyword evidence="6 10" id="KW-0255">Endonuclease</keyword>
<dbReference type="HAMAP" id="MF_01818">
    <property type="entry name" value="RNase_Z_BN"/>
    <property type="match status" value="1"/>
</dbReference>
<protein>
    <recommendedName>
        <fullName evidence="2 10">Ribonuclease Z</fullName>
        <shortName evidence="10">RNase Z</shortName>
        <ecNumber evidence="2 10">3.1.26.11</ecNumber>
    </recommendedName>
    <alternativeName>
        <fullName evidence="10">tRNA 3 endonuclease</fullName>
    </alternativeName>
    <alternativeName>
        <fullName evidence="10">tRNase Z</fullName>
    </alternativeName>
</protein>
<feature type="binding site" evidence="10">
    <location>
        <position position="68"/>
    </location>
    <ligand>
        <name>Zn(2+)</name>
        <dbReference type="ChEBI" id="CHEBI:29105"/>
        <label>2</label>
        <note>catalytic</note>
    </ligand>
</feature>
<evidence type="ECO:0000256" key="1">
    <source>
        <dbReference type="ARBA" id="ARBA00011738"/>
    </source>
</evidence>
<dbReference type="NCBIfam" id="NF000801">
    <property type="entry name" value="PRK00055.1-3"/>
    <property type="match status" value="1"/>
</dbReference>
<feature type="binding site" evidence="10">
    <location>
        <position position="65"/>
    </location>
    <ligand>
        <name>Zn(2+)</name>
        <dbReference type="ChEBI" id="CHEBI:29105"/>
        <label>1</label>
        <note>catalytic</note>
    </ligand>
</feature>
<dbReference type="PANTHER" id="PTHR46018:SF2">
    <property type="entry name" value="ZINC PHOSPHODIESTERASE ELAC PROTEIN 1"/>
    <property type="match status" value="1"/>
</dbReference>
<dbReference type="KEGG" id="mcui:G8O30_07305"/>
<evidence type="ECO:0000256" key="3">
    <source>
        <dbReference type="ARBA" id="ARBA00022694"/>
    </source>
</evidence>
<accession>A0A7S8CBJ6</accession>
<keyword evidence="7 10" id="KW-0378">Hydrolase</keyword>
<evidence type="ECO:0000256" key="2">
    <source>
        <dbReference type="ARBA" id="ARBA00012477"/>
    </source>
</evidence>
<dbReference type="EC" id="3.1.26.11" evidence="2 10"/>
<dbReference type="NCBIfam" id="TIGR02651">
    <property type="entry name" value="RNase_Z"/>
    <property type="match status" value="1"/>
</dbReference>
<evidence type="ECO:0000313" key="11">
    <source>
        <dbReference type="EMBL" id="QPC46783.1"/>
    </source>
</evidence>
<dbReference type="GO" id="GO:0008270">
    <property type="term" value="F:zinc ion binding"/>
    <property type="evidence" value="ECO:0007669"/>
    <property type="project" value="UniProtKB-UniRule"/>
</dbReference>
<keyword evidence="5 10" id="KW-0479">Metal-binding</keyword>
<comment type="catalytic activity">
    <reaction evidence="10">
        <text>Endonucleolytic cleavage of RNA, removing extra 3' nucleotides from tRNA precursor, generating 3' termini of tRNAs. A 3'-hydroxy group is left at the tRNA terminus and a 5'-phosphoryl group is left at the trailer molecule.</text>
        <dbReference type="EC" id="3.1.26.11"/>
    </reaction>
</comment>
<evidence type="ECO:0000256" key="10">
    <source>
        <dbReference type="HAMAP-Rule" id="MF_01818"/>
    </source>
</evidence>
<keyword evidence="3 10" id="KW-0819">tRNA processing</keyword>
<feature type="binding site" evidence="10">
    <location>
        <position position="67"/>
    </location>
    <ligand>
        <name>Zn(2+)</name>
        <dbReference type="ChEBI" id="CHEBI:29105"/>
        <label>2</label>
        <note>catalytic</note>
    </ligand>
</feature>
<feature type="binding site" evidence="10">
    <location>
        <position position="141"/>
    </location>
    <ligand>
        <name>Zn(2+)</name>
        <dbReference type="ChEBI" id="CHEBI:29105"/>
        <label>1</label>
        <note>catalytic</note>
    </ligand>
</feature>
<feature type="active site" description="Proton acceptor" evidence="10">
    <location>
        <position position="67"/>
    </location>
</feature>